<keyword evidence="1" id="KW-0614">Plasmid</keyword>
<dbReference type="AlphaFoldDB" id="A0A1L5PFF7"/>
<evidence type="ECO:0000313" key="1">
    <source>
        <dbReference type="EMBL" id="APO78947.1"/>
    </source>
</evidence>
<reference evidence="1 2" key="1">
    <citation type="submission" date="2016-09" db="EMBL/GenBank/DDBJ databases">
        <title>The complete genome sequences of Rhizobium gallicum, symbiovars gallicum and phaseoli, symbionts associated to common bean (Phaseolus vulgaris).</title>
        <authorList>
            <person name="Bustos P."/>
            <person name="Santamaria R.I."/>
            <person name="Perez-Carrascal O.M."/>
            <person name="Juarez S."/>
            <person name="Lozano L."/>
            <person name="Martinez-Flores I."/>
            <person name="Martinez-Romero E."/>
            <person name="Cevallos M."/>
            <person name="Romero D."/>
            <person name="Davila G."/>
            <person name="Gonzalez V."/>
        </authorList>
    </citation>
    <scope>NUCLEOTIDE SEQUENCE [LARGE SCALE GENOMIC DNA]</scope>
    <source>
        <strain evidence="1 2">8C-3</strain>
        <plasmid evidence="2">Plasmid prsp8c3c</plasmid>
    </source>
</reference>
<name>A0A1L5PFF7_RHIET</name>
<accession>A0A1L5PFF7</accession>
<gene>
    <name evidence="1" type="ORF">AM571_PC01214</name>
</gene>
<dbReference type="Proteomes" id="UP000185109">
    <property type="component" value="Plasmid pRsp8C3c"/>
</dbReference>
<sequence length="52" mass="5752">MSSLFCPLCGIIHRCLDRCQPDSPNFSQIRLTASANCLLFNLYPVQIIGALP</sequence>
<dbReference type="EMBL" id="CP017244">
    <property type="protein sequence ID" value="APO78947.1"/>
    <property type="molecule type" value="Genomic_DNA"/>
</dbReference>
<proteinExistence type="predicted"/>
<protein>
    <submittedName>
        <fullName evidence="1">Uncharacterized protein</fullName>
    </submittedName>
</protein>
<geneLocation type="plasmid" evidence="2">
    <name>prsp8c3c</name>
</geneLocation>
<evidence type="ECO:0000313" key="2">
    <source>
        <dbReference type="Proteomes" id="UP000185109"/>
    </source>
</evidence>
<organism evidence="1 2">
    <name type="scientific">Rhizobium etli 8C-3</name>
    <dbReference type="NCBI Taxonomy" id="538025"/>
    <lineage>
        <taxon>Bacteria</taxon>
        <taxon>Pseudomonadati</taxon>
        <taxon>Pseudomonadota</taxon>
        <taxon>Alphaproteobacteria</taxon>
        <taxon>Hyphomicrobiales</taxon>
        <taxon>Rhizobiaceae</taxon>
        <taxon>Rhizobium/Agrobacterium group</taxon>
        <taxon>Rhizobium</taxon>
    </lineage>
</organism>